<gene>
    <name evidence="1" type="ordered locus">GK2910</name>
</gene>
<organism evidence="1 2">
    <name type="scientific">Geobacillus kaustophilus (strain HTA426)</name>
    <dbReference type="NCBI Taxonomy" id="235909"/>
    <lineage>
        <taxon>Bacteria</taxon>
        <taxon>Bacillati</taxon>
        <taxon>Bacillota</taxon>
        <taxon>Bacilli</taxon>
        <taxon>Bacillales</taxon>
        <taxon>Anoxybacillaceae</taxon>
        <taxon>Geobacillus</taxon>
        <taxon>Geobacillus thermoleovorans group</taxon>
    </lineage>
</organism>
<dbReference type="EMBL" id="BA000043">
    <property type="protein sequence ID" value="BAD77195.1"/>
    <property type="molecule type" value="Genomic_DNA"/>
</dbReference>
<name>Q5KVU1_GEOKA</name>
<evidence type="ECO:0000313" key="1">
    <source>
        <dbReference type="EMBL" id="BAD77195.1"/>
    </source>
</evidence>
<dbReference type="KEGG" id="gka:GK2910"/>
<dbReference type="STRING" id="235909.GK2910"/>
<protein>
    <submittedName>
        <fullName evidence="1">Uncharacterized protein</fullName>
    </submittedName>
</protein>
<proteinExistence type="predicted"/>
<accession>Q5KVU1</accession>
<sequence length="65" mass="7573">MRSIQEVLVSTEYLINGKLPSMEIRENLLAVIQTILDCEWTQNTKHTDTVKIMDKVNQFLNSLKH</sequence>
<reference evidence="1 2" key="1">
    <citation type="journal article" date="2004" name="Nucleic Acids Res.">
        <title>Thermoadaptation trait revealed by the genome sequence of thermophilic Geobacillus kaustophilus.</title>
        <authorList>
            <person name="Takami H."/>
            <person name="Takaki Y."/>
            <person name="Chee G.J."/>
            <person name="Nishi S."/>
            <person name="Shimamura S."/>
            <person name="Suzuki H."/>
            <person name="Matsui S."/>
            <person name="Uchiyama I."/>
        </authorList>
    </citation>
    <scope>NUCLEOTIDE SEQUENCE [LARGE SCALE GENOMIC DNA]</scope>
    <source>
        <strain evidence="1 2">HTA426</strain>
    </source>
</reference>
<dbReference type="Proteomes" id="UP000001172">
    <property type="component" value="Chromosome"/>
</dbReference>
<keyword evidence="2" id="KW-1185">Reference proteome</keyword>
<dbReference type="HOGENOM" id="CLU_2843608_0_0_9"/>
<dbReference type="AlphaFoldDB" id="Q5KVU1"/>
<evidence type="ECO:0000313" key="2">
    <source>
        <dbReference type="Proteomes" id="UP000001172"/>
    </source>
</evidence>